<sequence length="143" mass="15842">MTWSVVLYTKIEGCGWRVFLAAFCCFLVIVLLRRKVSFFFSLGARLGQRQSTAHKNRDDGAGQQSRRTVLSLWRARQTLAGADDTAGACNGRRRHRPSHHRNTRPIDPNRPADIVAKKGVKTAGFGIAMPSPARRAGRNCPAP</sequence>
<evidence type="ECO:0000313" key="4">
    <source>
        <dbReference type="Proteomes" id="UP000202511"/>
    </source>
</evidence>
<evidence type="ECO:0000256" key="2">
    <source>
        <dbReference type="SAM" id="Phobius"/>
    </source>
</evidence>
<evidence type="ECO:0000313" key="3">
    <source>
        <dbReference type="EMBL" id="AJF97977.1"/>
    </source>
</evidence>
<feature type="compositionally biased region" description="Basic residues" evidence="1">
    <location>
        <begin position="91"/>
        <end position="103"/>
    </location>
</feature>
<dbReference type="RefSeq" id="YP_009120212.1">
    <property type="nucleotide sequence ID" value="NC_026440.1"/>
</dbReference>
<reference evidence="3 4" key="1">
    <citation type="journal article" date="2015" name="Parasitol. Res.">
        <title>Viruses in close associations with free-living amoebae.</title>
        <authorList>
            <person name="Scheid P."/>
        </authorList>
    </citation>
    <scope>NUCLEOTIDE SEQUENCE [LARGE SCALE GENOMIC DNA]</scope>
    <source>
        <strain evidence="3">KlaHel</strain>
    </source>
</reference>
<dbReference type="GeneID" id="23462894"/>
<name>A0A0B5JDY9_9VIRU</name>
<dbReference type="Proteomes" id="UP000202511">
    <property type="component" value="Segment"/>
</dbReference>
<dbReference type="EMBL" id="KP136319">
    <property type="protein sequence ID" value="AJF97977.1"/>
    <property type="molecule type" value="Genomic_DNA"/>
</dbReference>
<keyword evidence="2" id="KW-1133">Transmembrane helix</keyword>
<feature type="transmembrane region" description="Helical" evidence="2">
    <location>
        <begin position="15"/>
        <end position="32"/>
    </location>
</feature>
<accession>A0A0B5JDY9</accession>
<organism evidence="3 4">
    <name type="scientific">Pandoravirus inopinatum</name>
    <dbReference type="NCBI Taxonomy" id="1605721"/>
    <lineage>
        <taxon>Viruses</taxon>
        <taxon>Pandoravirus</taxon>
    </lineage>
</organism>
<keyword evidence="2" id="KW-0472">Membrane</keyword>
<protein>
    <submittedName>
        <fullName evidence="3">Uncharacterized protein</fullName>
    </submittedName>
</protein>
<evidence type="ECO:0000256" key="1">
    <source>
        <dbReference type="SAM" id="MobiDB-lite"/>
    </source>
</evidence>
<dbReference type="KEGG" id="vg:23462894"/>
<proteinExistence type="predicted"/>
<feature type="region of interest" description="Disordered" evidence="1">
    <location>
        <begin position="81"/>
        <end position="111"/>
    </location>
</feature>
<keyword evidence="2" id="KW-0812">Transmembrane</keyword>